<dbReference type="Pfam" id="PF02654">
    <property type="entry name" value="CobS"/>
    <property type="match status" value="1"/>
</dbReference>
<keyword evidence="9 19" id="KW-0808">Transferase</keyword>
<reference evidence="20 21" key="1">
    <citation type="submission" date="2018-06" db="EMBL/GenBank/DDBJ databases">
        <authorList>
            <consortium name="Pathogen Informatics"/>
            <person name="Doyle S."/>
        </authorList>
    </citation>
    <scope>NUCLEOTIDE SEQUENCE [LARGE SCALE GENOMIC DNA]</scope>
    <source>
        <strain evidence="21">ATCC 11859 / DSM 33 / NCIB 8841 / NCTC 4822</strain>
    </source>
</reference>
<dbReference type="InterPro" id="IPR003805">
    <property type="entry name" value="CobS"/>
</dbReference>
<feature type="transmembrane region" description="Helical" evidence="19">
    <location>
        <begin position="234"/>
        <end position="253"/>
    </location>
</feature>
<feature type="transmembrane region" description="Helical" evidence="19">
    <location>
        <begin position="28"/>
        <end position="49"/>
    </location>
</feature>
<dbReference type="HAMAP" id="MF_00719">
    <property type="entry name" value="CobS"/>
    <property type="match status" value="1"/>
</dbReference>
<evidence type="ECO:0000256" key="15">
    <source>
        <dbReference type="ARBA" id="ARBA00032605"/>
    </source>
</evidence>
<organism evidence="20 21">
    <name type="scientific">Sporosarcina pasteurii</name>
    <name type="common">Bacillus pasteurii</name>
    <dbReference type="NCBI Taxonomy" id="1474"/>
    <lineage>
        <taxon>Bacteria</taxon>
        <taxon>Bacillati</taxon>
        <taxon>Bacillota</taxon>
        <taxon>Bacilli</taxon>
        <taxon>Bacillales</taxon>
        <taxon>Caryophanaceae</taxon>
        <taxon>Sporosarcina</taxon>
    </lineage>
</organism>
<evidence type="ECO:0000256" key="16">
    <source>
        <dbReference type="ARBA" id="ARBA00032853"/>
    </source>
</evidence>
<evidence type="ECO:0000256" key="1">
    <source>
        <dbReference type="ARBA" id="ARBA00001946"/>
    </source>
</evidence>
<evidence type="ECO:0000256" key="13">
    <source>
        <dbReference type="ARBA" id="ARBA00023136"/>
    </source>
</evidence>
<dbReference type="PANTHER" id="PTHR34148:SF1">
    <property type="entry name" value="ADENOSYLCOBINAMIDE-GDP RIBAZOLETRANSFERASE"/>
    <property type="match status" value="1"/>
</dbReference>
<evidence type="ECO:0000256" key="6">
    <source>
        <dbReference type="ARBA" id="ARBA00015850"/>
    </source>
</evidence>
<evidence type="ECO:0000256" key="18">
    <source>
        <dbReference type="ARBA" id="ARBA00049504"/>
    </source>
</evidence>
<evidence type="ECO:0000256" key="12">
    <source>
        <dbReference type="ARBA" id="ARBA00022989"/>
    </source>
</evidence>
<dbReference type="GO" id="GO:0005886">
    <property type="term" value="C:plasma membrane"/>
    <property type="evidence" value="ECO:0007669"/>
    <property type="project" value="UniProtKB-SubCell"/>
</dbReference>
<evidence type="ECO:0000256" key="4">
    <source>
        <dbReference type="ARBA" id="ARBA00010561"/>
    </source>
</evidence>
<dbReference type="PANTHER" id="PTHR34148">
    <property type="entry name" value="ADENOSYLCOBINAMIDE-GDP RIBAZOLETRANSFERASE"/>
    <property type="match status" value="1"/>
</dbReference>
<dbReference type="Proteomes" id="UP000254519">
    <property type="component" value="Unassembled WGS sequence"/>
</dbReference>
<comment type="function">
    <text evidence="14 19">Joins adenosylcobinamide-GDP and alpha-ribazole to generate adenosylcobalamin (Ado-cobalamin). Also synthesizes adenosylcobalamin 5'-phosphate from adenosylcobinamide-GDP and alpha-ribazole 5'-phosphate.</text>
</comment>
<comment type="catalytic activity">
    <reaction evidence="18 19">
        <text>alpha-ribazole 5'-phosphate + adenosylcob(III)inamide-GDP = adenosylcob(III)alamin 5'-phosphate + GMP + H(+)</text>
        <dbReference type="Rhea" id="RHEA:23560"/>
        <dbReference type="ChEBI" id="CHEBI:15378"/>
        <dbReference type="ChEBI" id="CHEBI:57918"/>
        <dbReference type="ChEBI" id="CHEBI:58115"/>
        <dbReference type="ChEBI" id="CHEBI:60487"/>
        <dbReference type="ChEBI" id="CHEBI:60493"/>
        <dbReference type="EC" id="2.7.8.26"/>
    </reaction>
</comment>
<dbReference type="GO" id="GO:0008818">
    <property type="term" value="F:cobalamin 5'-phosphate synthase activity"/>
    <property type="evidence" value="ECO:0007669"/>
    <property type="project" value="UniProtKB-UniRule"/>
</dbReference>
<feature type="transmembrane region" description="Helical" evidence="19">
    <location>
        <begin position="206"/>
        <end position="222"/>
    </location>
</feature>
<comment type="similarity">
    <text evidence="4 19">Belongs to the CobS family.</text>
</comment>
<sequence length="254" mass="28146">MNGILLALQFFTVLPIHKEIPLNRKEVTTMYCALPFIGGAIGLTVYGVYELAANILQFGPLLTAVLVVLTWIGLTGGLHVDGWADTADAFFSYRKREKRLEILEDPRLGAFGAMALVLLMIMKIALIHEVILQDMGAVYLFMMIPFLARAGLNICFSTLRPAKSTGIAHFFREKLAPNVVIIVTVMSSMLILFACYYVTNQWLPPVMIAGSIAAAIFLFRRWSIKHFNGMTGDLAGAFIEGMEALLWLIVLCLL</sequence>
<evidence type="ECO:0000256" key="9">
    <source>
        <dbReference type="ARBA" id="ARBA00022679"/>
    </source>
</evidence>
<comment type="cofactor">
    <cofactor evidence="1 19">
        <name>Mg(2+)</name>
        <dbReference type="ChEBI" id="CHEBI:18420"/>
    </cofactor>
</comment>
<dbReference type="EC" id="2.7.8.26" evidence="5 19"/>
<proteinExistence type="inferred from homology"/>
<evidence type="ECO:0000256" key="5">
    <source>
        <dbReference type="ARBA" id="ARBA00013200"/>
    </source>
</evidence>
<evidence type="ECO:0000313" key="21">
    <source>
        <dbReference type="Proteomes" id="UP000254519"/>
    </source>
</evidence>
<dbReference type="EMBL" id="UGYZ01000002">
    <property type="protein sequence ID" value="SUI99066.1"/>
    <property type="molecule type" value="Genomic_DNA"/>
</dbReference>
<feature type="transmembrane region" description="Helical" evidence="19">
    <location>
        <begin position="138"/>
        <end position="159"/>
    </location>
</feature>
<protein>
    <recommendedName>
        <fullName evidence="6 19">Adenosylcobinamide-GDP ribazoletransferase</fullName>
        <ecNumber evidence="5 19">2.7.8.26</ecNumber>
    </recommendedName>
    <alternativeName>
        <fullName evidence="16 19">Cobalamin synthase</fullName>
    </alternativeName>
    <alternativeName>
        <fullName evidence="15 19">Cobalamin-5'-phosphate synthase</fullName>
    </alternativeName>
</protein>
<dbReference type="NCBIfam" id="TIGR00317">
    <property type="entry name" value="cobS"/>
    <property type="match status" value="1"/>
</dbReference>
<keyword evidence="8 19" id="KW-0169">Cobalamin biosynthesis</keyword>
<evidence type="ECO:0000256" key="3">
    <source>
        <dbReference type="ARBA" id="ARBA00004663"/>
    </source>
</evidence>
<evidence type="ECO:0000256" key="19">
    <source>
        <dbReference type="HAMAP-Rule" id="MF_00719"/>
    </source>
</evidence>
<evidence type="ECO:0000256" key="8">
    <source>
        <dbReference type="ARBA" id="ARBA00022573"/>
    </source>
</evidence>
<accession>A0A380BER6</accession>
<evidence type="ECO:0000313" key="20">
    <source>
        <dbReference type="EMBL" id="SUI99066.1"/>
    </source>
</evidence>
<dbReference type="AlphaFoldDB" id="A0A380BER6"/>
<evidence type="ECO:0000256" key="2">
    <source>
        <dbReference type="ARBA" id="ARBA00004651"/>
    </source>
</evidence>
<dbReference type="GO" id="GO:0051073">
    <property type="term" value="F:adenosylcobinamide-GDP ribazoletransferase activity"/>
    <property type="evidence" value="ECO:0007669"/>
    <property type="project" value="UniProtKB-UniRule"/>
</dbReference>
<feature type="transmembrane region" description="Helical" evidence="19">
    <location>
        <begin position="179"/>
        <end position="199"/>
    </location>
</feature>
<evidence type="ECO:0000256" key="10">
    <source>
        <dbReference type="ARBA" id="ARBA00022692"/>
    </source>
</evidence>
<evidence type="ECO:0000256" key="11">
    <source>
        <dbReference type="ARBA" id="ARBA00022842"/>
    </source>
</evidence>
<evidence type="ECO:0000256" key="14">
    <source>
        <dbReference type="ARBA" id="ARBA00025228"/>
    </source>
</evidence>
<feature type="transmembrane region" description="Helical" evidence="19">
    <location>
        <begin position="108"/>
        <end position="126"/>
    </location>
</feature>
<keyword evidence="7 19" id="KW-1003">Cell membrane</keyword>
<comment type="subcellular location">
    <subcellularLocation>
        <location evidence="2 19">Cell membrane</location>
        <topology evidence="2 19">Multi-pass membrane protein</topology>
    </subcellularLocation>
</comment>
<dbReference type="RefSeq" id="WP_166739560.1">
    <property type="nucleotide sequence ID" value="NZ_CP038012.1"/>
</dbReference>
<dbReference type="UniPathway" id="UPA00148">
    <property type="reaction ID" value="UER00238"/>
</dbReference>
<evidence type="ECO:0000256" key="17">
    <source>
        <dbReference type="ARBA" id="ARBA00048623"/>
    </source>
</evidence>
<dbReference type="GO" id="GO:0009236">
    <property type="term" value="P:cobalamin biosynthetic process"/>
    <property type="evidence" value="ECO:0007669"/>
    <property type="project" value="UniProtKB-UniRule"/>
</dbReference>
<name>A0A380BER6_SPOPA</name>
<keyword evidence="12 19" id="KW-1133">Transmembrane helix</keyword>
<keyword evidence="21" id="KW-1185">Reference proteome</keyword>
<keyword evidence="11 19" id="KW-0460">Magnesium</keyword>
<evidence type="ECO:0000256" key="7">
    <source>
        <dbReference type="ARBA" id="ARBA00022475"/>
    </source>
</evidence>
<comment type="pathway">
    <text evidence="3 19">Cofactor biosynthesis; adenosylcobalamin biosynthesis; adenosylcobalamin from cob(II)yrinate a,c-diamide: step 7/7.</text>
</comment>
<feature type="transmembrane region" description="Helical" evidence="19">
    <location>
        <begin position="61"/>
        <end position="80"/>
    </location>
</feature>
<keyword evidence="13 19" id="KW-0472">Membrane</keyword>
<comment type="catalytic activity">
    <reaction evidence="17 19">
        <text>alpha-ribazole + adenosylcob(III)inamide-GDP = adenosylcob(III)alamin + GMP + H(+)</text>
        <dbReference type="Rhea" id="RHEA:16049"/>
        <dbReference type="ChEBI" id="CHEBI:10329"/>
        <dbReference type="ChEBI" id="CHEBI:15378"/>
        <dbReference type="ChEBI" id="CHEBI:18408"/>
        <dbReference type="ChEBI" id="CHEBI:58115"/>
        <dbReference type="ChEBI" id="CHEBI:60487"/>
        <dbReference type="EC" id="2.7.8.26"/>
    </reaction>
</comment>
<gene>
    <name evidence="19" type="primary">cobS</name>
    <name evidence="20" type="ORF">NCTC4822_00404</name>
</gene>
<keyword evidence="10 19" id="KW-0812">Transmembrane</keyword>